<comment type="caution">
    <text evidence="1">The sequence shown here is derived from an EMBL/GenBank/DDBJ whole genome shotgun (WGS) entry which is preliminary data.</text>
</comment>
<organism evidence="1 2">
    <name type="scientific">Streptodolium elevatio</name>
    <dbReference type="NCBI Taxonomy" id="3157996"/>
    <lineage>
        <taxon>Bacteria</taxon>
        <taxon>Bacillati</taxon>
        <taxon>Actinomycetota</taxon>
        <taxon>Actinomycetes</taxon>
        <taxon>Kitasatosporales</taxon>
        <taxon>Streptomycetaceae</taxon>
        <taxon>Streptodolium</taxon>
    </lineage>
</organism>
<gene>
    <name evidence="1" type="ORF">AB0C36_11280</name>
</gene>
<evidence type="ECO:0000313" key="1">
    <source>
        <dbReference type="EMBL" id="MEU8134084.1"/>
    </source>
</evidence>
<sequence>MNDEDALFHAQPDSYAHPDALEGLLQRGRGLGAVRAVQDPSAAAAFVYDGIRRD</sequence>
<reference evidence="1 2" key="1">
    <citation type="submission" date="2024-06" db="EMBL/GenBank/DDBJ databases">
        <title>The Natural Products Discovery Center: Release of the First 8490 Sequenced Strains for Exploring Actinobacteria Biosynthetic Diversity.</title>
        <authorList>
            <person name="Kalkreuter E."/>
            <person name="Kautsar S.A."/>
            <person name="Yang D."/>
            <person name="Bader C.D."/>
            <person name="Teijaro C.N."/>
            <person name="Fluegel L."/>
            <person name="Davis C.M."/>
            <person name="Simpson J.R."/>
            <person name="Lauterbach L."/>
            <person name="Steele A.D."/>
            <person name="Gui C."/>
            <person name="Meng S."/>
            <person name="Li G."/>
            <person name="Viehrig K."/>
            <person name="Ye F."/>
            <person name="Su P."/>
            <person name="Kiefer A.F."/>
            <person name="Nichols A."/>
            <person name="Cepeda A.J."/>
            <person name="Yan W."/>
            <person name="Fan B."/>
            <person name="Jiang Y."/>
            <person name="Adhikari A."/>
            <person name="Zheng C.-J."/>
            <person name="Schuster L."/>
            <person name="Cowan T.M."/>
            <person name="Smanski M.J."/>
            <person name="Chevrette M.G."/>
            <person name="De Carvalho L.P.S."/>
            <person name="Shen B."/>
        </authorList>
    </citation>
    <scope>NUCLEOTIDE SEQUENCE [LARGE SCALE GENOMIC DNA]</scope>
    <source>
        <strain evidence="1 2">NPDC048946</strain>
    </source>
</reference>
<proteinExistence type="predicted"/>
<evidence type="ECO:0000313" key="2">
    <source>
        <dbReference type="Proteomes" id="UP001551482"/>
    </source>
</evidence>
<keyword evidence="2" id="KW-1185">Reference proteome</keyword>
<accession>A0ABV3DEB4</accession>
<protein>
    <submittedName>
        <fullName evidence="1">Uncharacterized protein</fullName>
    </submittedName>
</protein>
<dbReference type="Proteomes" id="UP001551482">
    <property type="component" value="Unassembled WGS sequence"/>
</dbReference>
<dbReference type="RefSeq" id="WP_358352443.1">
    <property type="nucleotide sequence ID" value="NZ_JBEZFP010000021.1"/>
</dbReference>
<dbReference type="EMBL" id="JBEZFP010000021">
    <property type="protein sequence ID" value="MEU8134084.1"/>
    <property type="molecule type" value="Genomic_DNA"/>
</dbReference>
<name>A0ABV3DEB4_9ACTN</name>